<proteinExistence type="predicted"/>
<dbReference type="Gene3D" id="3.40.50.720">
    <property type="entry name" value="NAD(P)-binding Rossmann-like Domain"/>
    <property type="match status" value="1"/>
</dbReference>
<gene>
    <name evidence="2" type="ORF">METZ01_LOCUS140465</name>
</gene>
<evidence type="ECO:0000259" key="1">
    <source>
        <dbReference type="Pfam" id="PF01370"/>
    </source>
</evidence>
<dbReference type="EMBL" id="UINC01020994">
    <property type="protein sequence ID" value="SVA87611.1"/>
    <property type="molecule type" value="Genomic_DNA"/>
</dbReference>
<feature type="domain" description="NAD-dependent epimerase/dehydratase" evidence="1">
    <location>
        <begin position="3"/>
        <end position="228"/>
    </location>
</feature>
<name>A0A381ZF84_9ZZZZ</name>
<protein>
    <recommendedName>
        <fullName evidence="1">NAD-dependent epimerase/dehydratase domain-containing protein</fullName>
    </recommendedName>
</protein>
<organism evidence="2">
    <name type="scientific">marine metagenome</name>
    <dbReference type="NCBI Taxonomy" id="408172"/>
    <lineage>
        <taxon>unclassified sequences</taxon>
        <taxon>metagenomes</taxon>
        <taxon>ecological metagenomes</taxon>
    </lineage>
</organism>
<accession>A0A381ZF84</accession>
<dbReference type="InterPro" id="IPR036291">
    <property type="entry name" value="NAD(P)-bd_dom_sf"/>
</dbReference>
<dbReference type="Pfam" id="PF01370">
    <property type="entry name" value="Epimerase"/>
    <property type="match status" value="1"/>
</dbReference>
<dbReference type="InterPro" id="IPR001509">
    <property type="entry name" value="Epimerase_deHydtase"/>
</dbReference>
<dbReference type="InterPro" id="IPR050177">
    <property type="entry name" value="Lipid_A_modif_metabolic_enz"/>
</dbReference>
<dbReference type="AlphaFoldDB" id="A0A381ZF84"/>
<dbReference type="PANTHER" id="PTHR43245">
    <property type="entry name" value="BIFUNCTIONAL POLYMYXIN RESISTANCE PROTEIN ARNA"/>
    <property type="match status" value="1"/>
</dbReference>
<dbReference type="CDD" id="cd08946">
    <property type="entry name" value="SDR_e"/>
    <property type="match status" value="1"/>
</dbReference>
<sequence>MKIMVTGNLGYIGPSVMSQLRQSYPLSYLVGMDLGFFSHCLTGVEAFPESVIDRQIIKDVRDVEQADFKGFDAVVHLAAVSNDSMGKSFERITDEINCQSSIKIARLAKSAGVRNYVFASSCSVYGEATAFAKKEEHALNPLTAYARSKIDTEIGLKNLATEEFVITCLRFATACGFSARTRLDLVLNDFVAGAIANGLIEILSDGTPWRPLIHIADMARAIDWAVSREVHNGGSMLVINTGSDEWNYQVSELADAVATEISGTKVEINPNAMPDNRSYKVDFSKFQELAPKHQPQISIVEAVRDLRDGLKDMGFSNRKYRESSLIRLNVLNGHIKSNRLTDNLKWVMGMYPTRASDLS</sequence>
<dbReference type="PANTHER" id="PTHR43245:SF23">
    <property type="entry name" value="NAD(P)-BINDING DOMAIN-CONTAINING PROTEIN"/>
    <property type="match status" value="1"/>
</dbReference>
<evidence type="ECO:0000313" key="2">
    <source>
        <dbReference type="EMBL" id="SVA87611.1"/>
    </source>
</evidence>
<reference evidence="2" key="1">
    <citation type="submission" date="2018-05" db="EMBL/GenBank/DDBJ databases">
        <authorList>
            <person name="Lanie J.A."/>
            <person name="Ng W.-L."/>
            <person name="Kazmierczak K.M."/>
            <person name="Andrzejewski T.M."/>
            <person name="Davidsen T.M."/>
            <person name="Wayne K.J."/>
            <person name="Tettelin H."/>
            <person name="Glass J.I."/>
            <person name="Rusch D."/>
            <person name="Podicherti R."/>
            <person name="Tsui H.-C.T."/>
            <person name="Winkler M.E."/>
        </authorList>
    </citation>
    <scope>NUCLEOTIDE SEQUENCE</scope>
</reference>
<dbReference type="SUPFAM" id="SSF51735">
    <property type="entry name" value="NAD(P)-binding Rossmann-fold domains"/>
    <property type="match status" value="1"/>
</dbReference>